<keyword evidence="2" id="KW-1185">Reference proteome</keyword>
<gene>
    <name evidence="1" type="ORF">HAX54_029941</name>
</gene>
<name>A0ABS8V6V4_DATST</name>
<comment type="caution">
    <text evidence="1">The sequence shown here is derived from an EMBL/GenBank/DDBJ whole genome shotgun (WGS) entry which is preliminary data.</text>
</comment>
<accession>A0ABS8V6V4</accession>
<reference evidence="1 2" key="1">
    <citation type="journal article" date="2021" name="BMC Genomics">
        <title>Datura genome reveals duplications of psychoactive alkaloid biosynthetic genes and high mutation rate following tissue culture.</title>
        <authorList>
            <person name="Rajewski A."/>
            <person name="Carter-House D."/>
            <person name="Stajich J."/>
            <person name="Litt A."/>
        </authorList>
    </citation>
    <scope>NUCLEOTIDE SEQUENCE [LARGE SCALE GENOMIC DNA]</scope>
    <source>
        <strain evidence="1">AR-01</strain>
    </source>
</reference>
<sequence length="67" mass="7506">MEIIRIRIQLCTEVSFILESLEAPSPFAIPQICSPLPYYLFSTLRISSPSARRSVASTDFTSGRKVN</sequence>
<protein>
    <submittedName>
        <fullName evidence="1">Uncharacterized protein</fullName>
    </submittedName>
</protein>
<evidence type="ECO:0000313" key="2">
    <source>
        <dbReference type="Proteomes" id="UP000823775"/>
    </source>
</evidence>
<proteinExistence type="predicted"/>
<dbReference type="Proteomes" id="UP000823775">
    <property type="component" value="Unassembled WGS sequence"/>
</dbReference>
<evidence type="ECO:0000313" key="1">
    <source>
        <dbReference type="EMBL" id="MCD9642898.1"/>
    </source>
</evidence>
<dbReference type="EMBL" id="JACEIK010003735">
    <property type="protein sequence ID" value="MCD9642898.1"/>
    <property type="molecule type" value="Genomic_DNA"/>
</dbReference>
<organism evidence="1 2">
    <name type="scientific">Datura stramonium</name>
    <name type="common">Jimsonweed</name>
    <name type="synonym">Common thornapple</name>
    <dbReference type="NCBI Taxonomy" id="4076"/>
    <lineage>
        <taxon>Eukaryota</taxon>
        <taxon>Viridiplantae</taxon>
        <taxon>Streptophyta</taxon>
        <taxon>Embryophyta</taxon>
        <taxon>Tracheophyta</taxon>
        <taxon>Spermatophyta</taxon>
        <taxon>Magnoliopsida</taxon>
        <taxon>eudicotyledons</taxon>
        <taxon>Gunneridae</taxon>
        <taxon>Pentapetalae</taxon>
        <taxon>asterids</taxon>
        <taxon>lamiids</taxon>
        <taxon>Solanales</taxon>
        <taxon>Solanaceae</taxon>
        <taxon>Solanoideae</taxon>
        <taxon>Datureae</taxon>
        <taxon>Datura</taxon>
    </lineage>
</organism>